<keyword evidence="2" id="KW-1185">Reference proteome</keyword>
<gene>
    <name evidence="1" type="ORF">FHT02_003325</name>
</gene>
<dbReference type="Proteomes" id="UP000527143">
    <property type="component" value="Unassembled WGS sequence"/>
</dbReference>
<protein>
    <submittedName>
        <fullName evidence="1">Uncharacterized protein</fullName>
    </submittedName>
</protein>
<accession>A0A840YIY5</accession>
<organism evidence="1 2">
    <name type="scientific">Sphingomonas xinjiangensis</name>
    <dbReference type="NCBI Taxonomy" id="643568"/>
    <lineage>
        <taxon>Bacteria</taxon>
        <taxon>Pseudomonadati</taxon>
        <taxon>Pseudomonadota</taxon>
        <taxon>Alphaproteobacteria</taxon>
        <taxon>Sphingomonadales</taxon>
        <taxon>Sphingomonadaceae</taxon>
        <taxon>Sphingomonas</taxon>
    </lineage>
</organism>
<comment type="caution">
    <text evidence="1">The sequence shown here is derived from an EMBL/GenBank/DDBJ whole genome shotgun (WGS) entry which is preliminary data.</text>
</comment>
<name>A0A840YIY5_9SPHN</name>
<dbReference type="EMBL" id="JACIJF010000012">
    <property type="protein sequence ID" value="MBB5712069.1"/>
    <property type="molecule type" value="Genomic_DNA"/>
</dbReference>
<proteinExistence type="predicted"/>
<reference evidence="1 2" key="1">
    <citation type="submission" date="2020-08" db="EMBL/GenBank/DDBJ databases">
        <title>Genomic Encyclopedia of Type Strains, Phase IV (KMG-IV): sequencing the most valuable type-strain genomes for metagenomic binning, comparative biology and taxonomic classification.</title>
        <authorList>
            <person name="Goeker M."/>
        </authorList>
    </citation>
    <scope>NUCLEOTIDE SEQUENCE [LARGE SCALE GENOMIC DNA]</scope>
    <source>
        <strain evidence="1 2">DSM 26736</strain>
    </source>
</reference>
<evidence type="ECO:0000313" key="1">
    <source>
        <dbReference type="EMBL" id="MBB5712069.1"/>
    </source>
</evidence>
<evidence type="ECO:0000313" key="2">
    <source>
        <dbReference type="Proteomes" id="UP000527143"/>
    </source>
</evidence>
<dbReference type="AlphaFoldDB" id="A0A840YIY5"/>
<sequence length="63" mass="7239">MRYEELAQELDRVNRFRHELGDPISRKALAEYARDLESSLNSARRVSSALRKLSSISVNPAQH</sequence>